<feature type="transmembrane region" description="Helical" evidence="5">
    <location>
        <begin position="223"/>
        <end position="245"/>
    </location>
</feature>
<dbReference type="GO" id="GO:0140359">
    <property type="term" value="F:ABC-type transporter activity"/>
    <property type="evidence" value="ECO:0007669"/>
    <property type="project" value="InterPro"/>
</dbReference>
<dbReference type="OrthoDB" id="9788252at2"/>
<dbReference type="PIRSF" id="PIRSF006648">
    <property type="entry name" value="DrrB"/>
    <property type="match status" value="1"/>
</dbReference>
<feature type="transmembrane region" description="Helical" evidence="5">
    <location>
        <begin position="23"/>
        <end position="46"/>
    </location>
</feature>
<keyword evidence="3 5" id="KW-1133">Transmembrane helix</keyword>
<dbReference type="PANTHER" id="PTHR43229">
    <property type="entry name" value="NODULATION PROTEIN J"/>
    <property type="match status" value="1"/>
</dbReference>
<gene>
    <name evidence="8" type="ORF">AT727_23385</name>
    <name evidence="7" type="ORF">DPCES_3765</name>
</gene>
<dbReference type="InterPro" id="IPR013525">
    <property type="entry name" value="ABC2_TM"/>
</dbReference>
<evidence type="ECO:0000259" key="6">
    <source>
        <dbReference type="PROSITE" id="PS51012"/>
    </source>
</evidence>
<organism evidence="7">
    <name type="scientific">Desulfitobacterium hafniense</name>
    <name type="common">Desulfitobacterium frappieri</name>
    <dbReference type="NCBI Taxonomy" id="49338"/>
    <lineage>
        <taxon>Bacteria</taxon>
        <taxon>Bacillati</taxon>
        <taxon>Bacillota</taxon>
        <taxon>Clostridia</taxon>
        <taxon>Eubacteriales</taxon>
        <taxon>Desulfitobacteriaceae</taxon>
        <taxon>Desulfitobacterium</taxon>
    </lineage>
</organism>
<dbReference type="PROSITE" id="PS51012">
    <property type="entry name" value="ABC_TM2"/>
    <property type="match status" value="1"/>
</dbReference>
<dbReference type="InterPro" id="IPR047817">
    <property type="entry name" value="ABC2_TM_bact-type"/>
</dbReference>
<evidence type="ECO:0000256" key="4">
    <source>
        <dbReference type="ARBA" id="ARBA00023136"/>
    </source>
</evidence>
<keyword evidence="2 5" id="KW-0812">Transmembrane</keyword>
<dbReference type="AlphaFoldDB" id="A0A098B715"/>
<keyword evidence="4 5" id="KW-0472">Membrane</keyword>
<name>A0A098B715_DESHA</name>
<evidence type="ECO:0000313" key="9">
    <source>
        <dbReference type="Proteomes" id="UP000054623"/>
    </source>
</evidence>
<dbReference type="EMBL" id="LK996017">
    <property type="protein sequence ID" value="CDX03651.1"/>
    <property type="molecule type" value="Genomic_DNA"/>
</dbReference>
<reference evidence="8 9" key="2">
    <citation type="submission" date="2015-12" db="EMBL/GenBank/DDBJ databases">
        <title>Draft Genome Sequence of Desulfitobacterium hafniense Strain DH, a Sulfate-reducing Bacterium Isolated from Paddy Soils.</title>
        <authorList>
            <person name="Bao P."/>
            <person name="Zhang X."/>
            <person name="Li G."/>
        </authorList>
    </citation>
    <scope>NUCLEOTIDE SEQUENCE [LARGE SCALE GENOMIC DNA]</scope>
    <source>
        <strain evidence="8 9">DH</strain>
    </source>
</reference>
<feature type="transmembrane region" description="Helical" evidence="5">
    <location>
        <begin position="166"/>
        <end position="187"/>
    </location>
</feature>
<feature type="transmembrane region" description="Helical" evidence="5">
    <location>
        <begin position="58"/>
        <end position="79"/>
    </location>
</feature>
<dbReference type="GO" id="GO:0043190">
    <property type="term" value="C:ATP-binding cassette (ABC) transporter complex"/>
    <property type="evidence" value="ECO:0007669"/>
    <property type="project" value="InterPro"/>
</dbReference>
<evidence type="ECO:0000256" key="5">
    <source>
        <dbReference type="RuleBase" id="RU361157"/>
    </source>
</evidence>
<reference evidence="7" key="1">
    <citation type="submission" date="2014-07" db="EMBL/GenBank/DDBJ databases">
        <authorList>
            <person name="Hornung V.Bastian."/>
        </authorList>
    </citation>
    <scope>NUCLEOTIDE SEQUENCE</scope>
    <source>
        <strain evidence="7">PCE-S</strain>
    </source>
</reference>
<evidence type="ECO:0000313" key="7">
    <source>
        <dbReference type="EMBL" id="CDX03651.1"/>
    </source>
</evidence>
<dbReference type="InterPro" id="IPR000412">
    <property type="entry name" value="ABC_2_transport"/>
</dbReference>
<comment type="similarity">
    <text evidence="5">Belongs to the ABC-2 integral membrane protein family.</text>
</comment>
<dbReference type="OMA" id="LHQRERF"/>
<sequence>MKIALETGLLCRRRLLEQIRSPIWLFMGLTTPLLYLALFAPLLGGLPTVGGAGVADAFVPGLLALFALSSGTGIGWIINHELKTGIIERFRVSPVSRFSLLMGNVLKDIVTFLLPALIVIIVVSFAGFHIHAGGLAVLLVLLCLLTAVVSAASSSLGLVAKDIGTIAAVVTGLQLPVTLLAGVLLPISLGPAWLQVLAHLNPLYYVVEASRVLAGGTIWDGKVFWAFGVMIPLLGITLSWAVNVYRKAVA</sequence>
<dbReference type="Pfam" id="PF01061">
    <property type="entry name" value="ABC2_membrane"/>
    <property type="match status" value="1"/>
</dbReference>
<dbReference type="InterPro" id="IPR051784">
    <property type="entry name" value="Nod_factor_ABC_transporter"/>
</dbReference>
<dbReference type="PATRIC" id="fig|49338.4.peg.4041"/>
<protein>
    <recommendedName>
        <fullName evidence="5">Transport permease protein</fullName>
    </recommendedName>
</protein>
<keyword evidence="5" id="KW-1003">Cell membrane</keyword>
<keyword evidence="5" id="KW-0813">Transport</keyword>
<evidence type="ECO:0000256" key="2">
    <source>
        <dbReference type="ARBA" id="ARBA00022692"/>
    </source>
</evidence>
<dbReference type="Proteomes" id="UP000054623">
    <property type="component" value="Unassembled WGS sequence"/>
</dbReference>
<feature type="transmembrane region" description="Helical" evidence="5">
    <location>
        <begin position="136"/>
        <end position="159"/>
    </location>
</feature>
<dbReference type="PANTHER" id="PTHR43229:SF3">
    <property type="entry name" value="ABC-TYPE MULTIDRUG TRANSPORT SYSTEM, PERMEASE COMPONENT"/>
    <property type="match status" value="1"/>
</dbReference>
<evidence type="ECO:0000313" key="8">
    <source>
        <dbReference type="EMBL" id="KTE90869.1"/>
    </source>
</evidence>
<dbReference type="EMBL" id="LOCK01000031">
    <property type="protein sequence ID" value="KTE90869.1"/>
    <property type="molecule type" value="Genomic_DNA"/>
</dbReference>
<accession>A0A098B715</accession>
<proteinExistence type="inferred from homology"/>
<evidence type="ECO:0000256" key="1">
    <source>
        <dbReference type="ARBA" id="ARBA00004141"/>
    </source>
</evidence>
<evidence type="ECO:0000256" key="3">
    <source>
        <dbReference type="ARBA" id="ARBA00022989"/>
    </source>
</evidence>
<comment type="subcellular location">
    <subcellularLocation>
        <location evidence="5">Cell membrane</location>
        <topology evidence="5">Multi-pass membrane protein</topology>
    </subcellularLocation>
    <subcellularLocation>
        <location evidence="1">Membrane</location>
        <topology evidence="1">Multi-pass membrane protein</topology>
    </subcellularLocation>
</comment>
<feature type="transmembrane region" description="Helical" evidence="5">
    <location>
        <begin position="109"/>
        <end position="130"/>
    </location>
</feature>
<dbReference type="RefSeq" id="WP_005813831.1">
    <property type="nucleotide sequence ID" value="NZ_CABKQQ010000051.1"/>
</dbReference>
<feature type="domain" description="ABC transmembrane type-2" evidence="6">
    <location>
        <begin position="23"/>
        <end position="248"/>
    </location>
</feature>